<evidence type="ECO:0000256" key="5">
    <source>
        <dbReference type="ARBA" id="ARBA00022692"/>
    </source>
</evidence>
<dbReference type="Gene3D" id="3.40.710.10">
    <property type="entry name" value="DD-peptidase/beta-lactamase superfamily"/>
    <property type="match status" value="1"/>
</dbReference>
<evidence type="ECO:0000256" key="10">
    <source>
        <dbReference type="ARBA" id="ARBA00023316"/>
    </source>
</evidence>
<evidence type="ECO:0000256" key="6">
    <source>
        <dbReference type="ARBA" id="ARBA00022960"/>
    </source>
</evidence>
<evidence type="ECO:0000259" key="11">
    <source>
        <dbReference type="Pfam" id="PF00905"/>
    </source>
</evidence>
<dbReference type="Pfam" id="PF00905">
    <property type="entry name" value="Transpeptidase"/>
    <property type="match status" value="1"/>
</dbReference>
<dbReference type="Proteomes" id="UP001596356">
    <property type="component" value="Unassembled WGS sequence"/>
</dbReference>
<feature type="domain" description="Penicillin-binding protein dimerisation" evidence="12">
    <location>
        <begin position="52"/>
        <end position="237"/>
    </location>
</feature>
<keyword evidence="7" id="KW-0573">Peptidoglycan synthesis</keyword>
<evidence type="ECO:0000313" key="13">
    <source>
        <dbReference type="EMBL" id="MFC6713355.1"/>
    </source>
</evidence>
<evidence type="ECO:0000256" key="9">
    <source>
        <dbReference type="ARBA" id="ARBA00023136"/>
    </source>
</evidence>
<dbReference type="Gene3D" id="3.90.1310.10">
    <property type="entry name" value="Penicillin-binding protein 2a (Domain 2)"/>
    <property type="match status" value="1"/>
</dbReference>
<dbReference type="SUPFAM" id="SSF56519">
    <property type="entry name" value="Penicillin binding protein dimerisation domain"/>
    <property type="match status" value="1"/>
</dbReference>
<comment type="caution">
    <text evidence="13">The sequence shown here is derived from an EMBL/GenBank/DDBJ whole genome shotgun (WGS) entry which is preliminary data.</text>
</comment>
<feature type="domain" description="Penicillin-binding protein transpeptidase" evidence="11">
    <location>
        <begin position="279"/>
        <end position="648"/>
    </location>
</feature>
<protein>
    <submittedName>
        <fullName evidence="13">Penicillin-binding transpeptidase domain-containing protein</fullName>
    </submittedName>
</protein>
<evidence type="ECO:0000256" key="7">
    <source>
        <dbReference type="ARBA" id="ARBA00022984"/>
    </source>
</evidence>
<dbReference type="SUPFAM" id="SSF56601">
    <property type="entry name" value="beta-lactamase/transpeptidase-like"/>
    <property type="match status" value="1"/>
</dbReference>
<dbReference type="InterPro" id="IPR012338">
    <property type="entry name" value="Beta-lactam/transpept-like"/>
</dbReference>
<dbReference type="Pfam" id="PF03717">
    <property type="entry name" value="PBP_dimer"/>
    <property type="match status" value="1"/>
</dbReference>
<evidence type="ECO:0000256" key="8">
    <source>
        <dbReference type="ARBA" id="ARBA00022989"/>
    </source>
</evidence>
<keyword evidence="10" id="KW-0961">Cell wall biogenesis/degradation</keyword>
<organism evidence="13 14">
    <name type="scientific">Branchiibius cervicis</name>
    <dbReference type="NCBI Taxonomy" id="908252"/>
    <lineage>
        <taxon>Bacteria</taxon>
        <taxon>Bacillati</taxon>
        <taxon>Actinomycetota</taxon>
        <taxon>Actinomycetes</taxon>
        <taxon>Micrococcales</taxon>
        <taxon>Dermacoccaceae</taxon>
        <taxon>Branchiibius</taxon>
    </lineage>
</organism>
<keyword evidence="5" id="KW-0812">Transmembrane</keyword>
<evidence type="ECO:0000256" key="1">
    <source>
        <dbReference type="ARBA" id="ARBA00004167"/>
    </source>
</evidence>
<keyword evidence="8" id="KW-1133">Transmembrane helix</keyword>
<sequence length="656" mass="67942">MRRGSAARLVAVLAVTVLVCVGLILRLGQVQLTDATPGSALLGQNATRSIPVTAPRGQIQAADGTVLVGNTLHPVLTISPTVLADQSDGGTGLLSRVAAQLRVPATDLIGRSKVCGTKGAAPVPRCFSASPVAPVPIMDDPPMTQVLGMLEQPATFPGLALQQVPQRDYPQDHPGGLNVAQVLGYLGSVDREELAADPRLTAQDVVGRAGLERTYNAALQGTPGTITYAVDDRGLPISVAAQTAPVQGDTVRTHLIPAVQQRSEAALAAGLAKAKAPAGAVVVLDATDGGVVAMSSQPTYDPAVWTGGISQAEYTKISNALPNRAISQVQPPGSTFKAVTLPGAIAAGVDPSGTYSCPSSVRIGNRDFTNFESESYGSISMTTALEVSCDTVFYRWAYQQWQKEGGLAASASTTSPFAVSARDFRLGQQTGVDLPAEAAGLIPDRAWKVAQWEQTKTQVCERAAKGYPEITDKARAAYLTAVAKENCAAGYQWQPGDAVNFVIGQGSVSVTPLQMAVAYGAIANGGTLWQPHVAAATISAAGKTRPVAAVKTGSVGLTAPARTTLETGLCEVTGGSRGTAFAAFRGFDLESYRVCGKTGTAEVFGKQPTSWFVSYGPKTADGRQYVVAVMLEQAGTGADAAAPVARQIWDVLRTLG</sequence>
<keyword evidence="4" id="KW-1003">Cell membrane</keyword>
<comment type="subcellular location">
    <subcellularLocation>
        <location evidence="2">Cell membrane</location>
    </subcellularLocation>
    <subcellularLocation>
        <location evidence="1">Membrane</location>
        <topology evidence="1">Single-pass membrane protein</topology>
    </subcellularLocation>
</comment>
<dbReference type="PANTHER" id="PTHR30627">
    <property type="entry name" value="PEPTIDOGLYCAN D,D-TRANSPEPTIDASE"/>
    <property type="match status" value="1"/>
</dbReference>
<dbReference type="InterPro" id="IPR050515">
    <property type="entry name" value="Beta-lactam/transpept"/>
</dbReference>
<evidence type="ECO:0000256" key="4">
    <source>
        <dbReference type="ARBA" id="ARBA00022475"/>
    </source>
</evidence>
<dbReference type="InterPro" id="IPR005311">
    <property type="entry name" value="PBP_dimer"/>
</dbReference>
<evidence type="ECO:0000256" key="3">
    <source>
        <dbReference type="ARBA" id="ARBA00007171"/>
    </source>
</evidence>
<evidence type="ECO:0000313" key="14">
    <source>
        <dbReference type="Proteomes" id="UP001596356"/>
    </source>
</evidence>
<reference evidence="14" key="1">
    <citation type="journal article" date="2019" name="Int. J. Syst. Evol. Microbiol.">
        <title>The Global Catalogue of Microorganisms (GCM) 10K type strain sequencing project: providing services to taxonomists for standard genome sequencing and annotation.</title>
        <authorList>
            <consortium name="The Broad Institute Genomics Platform"/>
            <consortium name="The Broad Institute Genome Sequencing Center for Infectious Disease"/>
            <person name="Wu L."/>
            <person name="Ma J."/>
        </authorList>
    </citation>
    <scope>NUCLEOTIDE SEQUENCE [LARGE SCALE GENOMIC DNA]</scope>
    <source>
        <strain evidence="14">NBRC 106593</strain>
    </source>
</reference>
<dbReference type="InterPro" id="IPR001460">
    <property type="entry name" value="PCN-bd_Tpept"/>
</dbReference>
<dbReference type="EMBL" id="JBHSWJ010000002">
    <property type="protein sequence ID" value="MFC6713355.1"/>
    <property type="molecule type" value="Genomic_DNA"/>
</dbReference>
<evidence type="ECO:0000259" key="12">
    <source>
        <dbReference type="Pfam" id="PF03717"/>
    </source>
</evidence>
<comment type="similarity">
    <text evidence="3">Belongs to the transpeptidase family.</text>
</comment>
<dbReference type="RefSeq" id="WP_377821038.1">
    <property type="nucleotide sequence ID" value="NZ_JBHSWJ010000002.1"/>
</dbReference>
<proteinExistence type="inferred from homology"/>
<dbReference type="InterPro" id="IPR036138">
    <property type="entry name" value="PBP_dimer_sf"/>
</dbReference>
<keyword evidence="6" id="KW-0133">Cell shape</keyword>
<keyword evidence="9" id="KW-0472">Membrane</keyword>
<dbReference type="PANTHER" id="PTHR30627:SF2">
    <property type="entry name" value="PEPTIDOGLYCAN D,D-TRANSPEPTIDASE MRDA"/>
    <property type="match status" value="1"/>
</dbReference>
<gene>
    <name evidence="13" type="ORF">ACFQBT_05655</name>
</gene>
<keyword evidence="14" id="KW-1185">Reference proteome</keyword>
<accession>A0ABW2ASC4</accession>
<evidence type="ECO:0000256" key="2">
    <source>
        <dbReference type="ARBA" id="ARBA00004236"/>
    </source>
</evidence>
<name>A0ABW2ASC4_9MICO</name>